<gene>
    <name evidence="2" type="ORF">NECAME_17566</name>
</gene>
<dbReference type="InterPro" id="IPR014044">
    <property type="entry name" value="CAP_dom"/>
</dbReference>
<protein>
    <submittedName>
        <fullName evidence="2">SCP-like protein</fullName>
    </submittedName>
</protein>
<evidence type="ECO:0000313" key="2">
    <source>
        <dbReference type="EMBL" id="ETN83127.1"/>
    </source>
</evidence>
<dbReference type="AlphaFoldDB" id="W2TQ25"/>
<organism evidence="2 3">
    <name type="scientific">Necator americanus</name>
    <name type="common">Human hookworm</name>
    <dbReference type="NCBI Taxonomy" id="51031"/>
    <lineage>
        <taxon>Eukaryota</taxon>
        <taxon>Metazoa</taxon>
        <taxon>Ecdysozoa</taxon>
        <taxon>Nematoda</taxon>
        <taxon>Chromadorea</taxon>
        <taxon>Rhabditida</taxon>
        <taxon>Rhabditina</taxon>
        <taxon>Rhabditomorpha</taxon>
        <taxon>Strongyloidea</taxon>
        <taxon>Ancylostomatidae</taxon>
        <taxon>Bunostominae</taxon>
        <taxon>Necator</taxon>
    </lineage>
</organism>
<dbReference type="KEGG" id="nai:NECAME_17566"/>
<feature type="domain" description="SCP" evidence="1">
    <location>
        <begin position="4"/>
        <end position="148"/>
    </location>
</feature>
<evidence type="ECO:0000259" key="1">
    <source>
        <dbReference type="SMART" id="SM00198"/>
    </source>
</evidence>
<dbReference type="SUPFAM" id="SSF55797">
    <property type="entry name" value="PR-1-like"/>
    <property type="match status" value="1"/>
</dbReference>
<dbReference type="InterPro" id="IPR035940">
    <property type="entry name" value="CAP_sf"/>
</dbReference>
<dbReference type="CDD" id="cd05380">
    <property type="entry name" value="CAP_euk"/>
    <property type="match status" value="1"/>
</dbReference>
<dbReference type="OrthoDB" id="5823039at2759"/>
<name>W2TQ25_NECAM</name>
<accession>W2TQ25</accession>
<keyword evidence="3" id="KW-1185">Reference proteome</keyword>
<dbReference type="SMART" id="SM00198">
    <property type="entry name" value="SCP"/>
    <property type="match status" value="1"/>
</dbReference>
<reference evidence="3" key="1">
    <citation type="journal article" date="2014" name="Nat. Genet.">
        <title>Genome of the human hookworm Necator americanus.</title>
        <authorList>
            <person name="Tang Y.T."/>
            <person name="Gao X."/>
            <person name="Rosa B.A."/>
            <person name="Abubucker S."/>
            <person name="Hallsworth-Pepin K."/>
            <person name="Martin J."/>
            <person name="Tyagi R."/>
            <person name="Heizer E."/>
            <person name="Zhang X."/>
            <person name="Bhonagiri-Palsikar V."/>
            <person name="Minx P."/>
            <person name="Warren W.C."/>
            <person name="Wang Q."/>
            <person name="Zhan B."/>
            <person name="Hotez P.J."/>
            <person name="Sternberg P.W."/>
            <person name="Dougall A."/>
            <person name="Gaze S.T."/>
            <person name="Mulvenna J."/>
            <person name="Sotillo J."/>
            <person name="Ranganathan S."/>
            <person name="Rabelo E.M."/>
            <person name="Wilson R.K."/>
            <person name="Felgner P.L."/>
            <person name="Bethony J."/>
            <person name="Hawdon J.M."/>
            <person name="Gasser R.B."/>
            <person name="Loukas A."/>
            <person name="Mitreva M."/>
        </authorList>
    </citation>
    <scope>NUCLEOTIDE SEQUENCE [LARGE SCALE GENOMIC DNA]</scope>
</reference>
<dbReference type="Gene3D" id="3.40.33.10">
    <property type="entry name" value="CAP"/>
    <property type="match status" value="1"/>
</dbReference>
<dbReference type="EMBL" id="KI658294">
    <property type="protein sequence ID" value="ETN83127.1"/>
    <property type="molecule type" value="Genomic_DNA"/>
</dbReference>
<proteinExistence type="predicted"/>
<dbReference type="Proteomes" id="UP000053676">
    <property type="component" value="Unassembled WGS sequence"/>
</dbReference>
<evidence type="ECO:0000313" key="3">
    <source>
        <dbReference type="Proteomes" id="UP000053676"/>
    </source>
</evidence>
<dbReference type="Pfam" id="PF00188">
    <property type="entry name" value="CAP"/>
    <property type="match status" value="1"/>
</dbReference>
<sequence>MLVSFPMTFLCDRRLLATGWAKYDTKYAEPATKMIELQYDKVLEDSAIAKITDCPDTVTTTDGENFWKKTVTGTSKPEDAIKTAMAKWWNSFEIRGFGDDRKNTNAVKSAAHIAYDKATKIGCAVDAGEACLKKGLLYILCKYDPYVSFPLEKYHL</sequence>